<keyword evidence="6" id="KW-0067">ATP-binding</keyword>
<evidence type="ECO:0000256" key="4">
    <source>
        <dbReference type="ARBA" id="ARBA00022741"/>
    </source>
</evidence>
<comment type="caution">
    <text evidence="8">The sequence shown here is derived from an EMBL/GenBank/DDBJ whole genome shotgun (WGS) entry which is preliminary data.</text>
</comment>
<keyword evidence="3" id="KW-0677">Repeat</keyword>
<dbReference type="PANTHER" id="PTHR23155:SF1193">
    <property type="entry name" value="DISEASE RESISTANCE PROTEIN RPP13-RELATED"/>
    <property type="match status" value="1"/>
</dbReference>
<proteinExistence type="inferred from homology"/>
<evidence type="ECO:0000313" key="9">
    <source>
        <dbReference type="Proteomes" id="UP000298416"/>
    </source>
</evidence>
<keyword evidence="9" id="KW-1185">Reference proteome</keyword>
<dbReference type="InterPro" id="IPR036388">
    <property type="entry name" value="WH-like_DNA-bd_sf"/>
</dbReference>
<evidence type="ECO:0000256" key="3">
    <source>
        <dbReference type="ARBA" id="ARBA00022737"/>
    </source>
</evidence>
<sequence>MGEKLKSCFLRLGFFEPGAIISARKLVDLWVSEGIIHEEAGKTRDEIAMAYLEELADRSLVEIKDISFDGRIKSCVVHDLIRDISVRIAEEEIRFESESSDTSDRCHRVLDCSQGRFNGSIYGNKQIRSLWVCGDEAASNSNRCVVRIEVSECERDNGISEIPRWLPRLVNLEILDMRVLSGIDMSDVLGKMRRLRRLYAFSFYFGKFLEITGLKSLQKLSYVNFKESDVKKETGESCEFCQELEFGRFRKYASSHEAQDSRPNTFDALGIPSESLPSDSGVAACERESDAVAGEAREAGRVVVEEEGAWAEVRKVVVERCSGLEGLPEEMVRNVDELKVVASKRVACRLRGEDSDMICNVRFVHVVDDSGADY</sequence>
<dbReference type="SUPFAM" id="SSF52058">
    <property type="entry name" value="L domain-like"/>
    <property type="match status" value="1"/>
</dbReference>
<dbReference type="AlphaFoldDB" id="A0A8X8XC31"/>
<keyword evidence="4" id="KW-0547">Nucleotide-binding</keyword>
<reference evidence="8" key="2">
    <citation type="submission" date="2020-08" db="EMBL/GenBank/DDBJ databases">
        <title>Plant Genome Project.</title>
        <authorList>
            <person name="Zhang R.-G."/>
        </authorList>
    </citation>
    <scope>NUCLEOTIDE SEQUENCE</scope>
    <source>
        <strain evidence="8">Huo1</strain>
        <tissue evidence="8">Leaf</tissue>
    </source>
</reference>
<dbReference type="InterPro" id="IPR032675">
    <property type="entry name" value="LRR_dom_sf"/>
</dbReference>
<dbReference type="FunFam" id="1.10.10.10:FF:000322">
    <property type="entry name" value="Probable disease resistance protein At1g63360"/>
    <property type="match status" value="1"/>
</dbReference>
<keyword evidence="5" id="KW-0611">Plant defense</keyword>
<gene>
    <name evidence="8" type="ORF">SASPL_127422</name>
</gene>
<dbReference type="GO" id="GO:0098542">
    <property type="term" value="P:defense response to other organism"/>
    <property type="evidence" value="ECO:0007669"/>
    <property type="project" value="TreeGrafter"/>
</dbReference>
<name>A0A8X8XC31_SALSN</name>
<protein>
    <recommendedName>
        <fullName evidence="7">Disease resistance protein winged helix domain-containing protein</fullName>
    </recommendedName>
</protein>
<dbReference type="InterPro" id="IPR058922">
    <property type="entry name" value="WHD_DRP"/>
</dbReference>
<evidence type="ECO:0000256" key="1">
    <source>
        <dbReference type="ARBA" id="ARBA00008894"/>
    </source>
</evidence>
<dbReference type="Gene3D" id="3.80.10.10">
    <property type="entry name" value="Ribonuclease Inhibitor"/>
    <property type="match status" value="1"/>
</dbReference>
<dbReference type="EMBL" id="PNBA02000010">
    <property type="protein sequence ID" value="KAG6409383.1"/>
    <property type="molecule type" value="Genomic_DNA"/>
</dbReference>
<keyword evidence="2" id="KW-0433">Leucine-rich repeat</keyword>
<dbReference type="PANTHER" id="PTHR23155">
    <property type="entry name" value="DISEASE RESISTANCE PROTEIN RP"/>
    <property type="match status" value="1"/>
</dbReference>
<reference evidence="8" key="1">
    <citation type="submission" date="2018-01" db="EMBL/GenBank/DDBJ databases">
        <authorList>
            <person name="Mao J.F."/>
        </authorList>
    </citation>
    <scope>NUCLEOTIDE SEQUENCE</scope>
    <source>
        <strain evidence="8">Huo1</strain>
        <tissue evidence="8">Leaf</tissue>
    </source>
</reference>
<dbReference type="InterPro" id="IPR044974">
    <property type="entry name" value="Disease_R_plants"/>
</dbReference>
<evidence type="ECO:0000313" key="8">
    <source>
        <dbReference type="EMBL" id="KAG6409383.1"/>
    </source>
</evidence>
<organism evidence="8">
    <name type="scientific">Salvia splendens</name>
    <name type="common">Scarlet sage</name>
    <dbReference type="NCBI Taxonomy" id="180675"/>
    <lineage>
        <taxon>Eukaryota</taxon>
        <taxon>Viridiplantae</taxon>
        <taxon>Streptophyta</taxon>
        <taxon>Embryophyta</taxon>
        <taxon>Tracheophyta</taxon>
        <taxon>Spermatophyta</taxon>
        <taxon>Magnoliopsida</taxon>
        <taxon>eudicotyledons</taxon>
        <taxon>Gunneridae</taxon>
        <taxon>Pentapetalae</taxon>
        <taxon>asterids</taxon>
        <taxon>lamiids</taxon>
        <taxon>Lamiales</taxon>
        <taxon>Lamiaceae</taxon>
        <taxon>Nepetoideae</taxon>
        <taxon>Mentheae</taxon>
        <taxon>Salviinae</taxon>
        <taxon>Salvia</taxon>
        <taxon>Salvia subgen. Calosphace</taxon>
        <taxon>core Calosphace</taxon>
    </lineage>
</organism>
<evidence type="ECO:0000256" key="5">
    <source>
        <dbReference type="ARBA" id="ARBA00022821"/>
    </source>
</evidence>
<feature type="domain" description="Disease resistance protein winged helix" evidence="7">
    <location>
        <begin position="15"/>
        <end position="84"/>
    </location>
</feature>
<dbReference type="Gene3D" id="1.10.10.10">
    <property type="entry name" value="Winged helix-like DNA-binding domain superfamily/Winged helix DNA-binding domain"/>
    <property type="match status" value="1"/>
</dbReference>
<evidence type="ECO:0000259" key="7">
    <source>
        <dbReference type="Pfam" id="PF23559"/>
    </source>
</evidence>
<dbReference type="Proteomes" id="UP000298416">
    <property type="component" value="Unassembled WGS sequence"/>
</dbReference>
<dbReference type="Pfam" id="PF23559">
    <property type="entry name" value="WHD_DRP"/>
    <property type="match status" value="1"/>
</dbReference>
<dbReference type="GO" id="GO:0005524">
    <property type="term" value="F:ATP binding"/>
    <property type="evidence" value="ECO:0007669"/>
    <property type="project" value="UniProtKB-KW"/>
</dbReference>
<accession>A0A8X8XC31</accession>
<comment type="similarity">
    <text evidence="1">Belongs to the disease resistance NB-LRR family.</text>
</comment>
<evidence type="ECO:0000256" key="6">
    <source>
        <dbReference type="ARBA" id="ARBA00022840"/>
    </source>
</evidence>
<evidence type="ECO:0000256" key="2">
    <source>
        <dbReference type="ARBA" id="ARBA00022614"/>
    </source>
</evidence>